<dbReference type="AlphaFoldDB" id="X6LHL7"/>
<evidence type="ECO:0000256" key="2">
    <source>
        <dbReference type="ARBA" id="ARBA00023043"/>
    </source>
</evidence>
<keyword evidence="2 3" id="KW-0040">ANK repeat</keyword>
<dbReference type="GO" id="GO:0051059">
    <property type="term" value="F:NF-kappaB binding"/>
    <property type="evidence" value="ECO:0007669"/>
    <property type="project" value="TreeGrafter"/>
</dbReference>
<evidence type="ECO:0000256" key="3">
    <source>
        <dbReference type="PROSITE-ProRule" id="PRU00023"/>
    </source>
</evidence>
<protein>
    <submittedName>
        <fullName evidence="4">Uncharacterized protein</fullName>
    </submittedName>
</protein>
<dbReference type="GO" id="GO:0071356">
    <property type="term" value="P:cellular response to tumor necrosis factor"/>
    <property type="evidence" value="ECO:0007669"/>
    <property type="project" value="TreeGrafter"/>
</dbReference>
<reference evidence="4 5" key="1">
    <citation type="journal article" date="2013" name="Curr. Biol.">
        <title>The Genome of the Foraminiferan Reticulomyxa filosa.</title>
        <authorList>
            <person name="Glockner G."/>
            <person name="Hulsmann N."/>
            <person name="Schleicher M."/>
            <person name="Noegel A.A."/>
            <person name="Eichinger L."/>
            <person name="Gallinger C."/>
            <person name="Pawlowski J."/>
            <person name="Sierra R."/>
            <person name="Euteneuer U."/>
            <person name="Pillet L."/>
            <person name="Moustafa A."/>
            <person name="Platzer M."/>
            <person name="Groth M."/>
            <person name="Szafranski K."/>
            <person name="Schliwa M."/>
        </authorList>
    </citation>
    <scope>NUCLEOTIDE SEQUENCE [LARGE SCALE GENOMIC DNA]</scope>
</reference>
<dbReference type="InterPro" id="IPR036770">
    <property type="entry name" value="Ankyrin_rpt-contain_sf"/>
</dbReference>
<organism evidence="4 5">
    <name type="scientific">Reticulomyxa filosa</name>
    <dbReference type="NCBI Taxonomy" id="46433"/>
    <lineage>
        <taxon>Eukaryota</taxon>
        <taxon>Sar</taxon>
        <taxon>Rhizaria</taxon>
        <taxon>Retaria</taxon>
        <taxon>Foraminifera</taxon>
        <taxon>Monothalamids</taxon>
        <taxon>Reticulomyxidae</taxon>
        <taxon>Reticulomyxa</taxon>
    </lineage>
</organism>
<dbReference type="SUPFAM" id="SSF48403">
    <property type="entry name" value="Ankyrin repeat"/>
    <property type="match status" value="1"/>
</dbReference>
<accession>X6LHL7</accession>
<name>X6LHL7_RETFI</name>
<evidence type="ECO:0000313" key="5">
    <source>
        <dbReference type="Proteomes" id="UP000023152"/>
    </source>
</evidence>
<sequence>MNKQNSNNRICKTGNDTDIRLLVFGLMTFNPRIQLSCDHNNTNFNALNGLIRYCDEQAIEWKFPTHQSKWNNSNTDRDIEYPYLNNEIEQVSNDENAFKGCFTVVHEAARLGDLSQLKLILQNHPDIDINDSCNEHRQTPLHLAINNGHWDIARYCIQQGAYIDIKEGAVNSLILRTPFESIMKFIMKHKKDKNTKDYLDAMEMRKWILKQRTMYPMKRIEYAIDYVKDKLIDQNDGYETLLEEG</sequence>
<feature type="non-terminal residue" evidence="4">
    <location>
        <position position="245"/>
    </location>
</feature>
<gene>
    <name evidence="4" type="ORF">RFI_36336</name>
</gene>
<dbReference type="SMART" id="SM00248">
    <property type="entry name" value="ANK"/>
    <property type="match status" value="2"/>
</dbReference>
<dbReference type="PANTHER" id="PTHR46680">
    <property type="entry name" value="NF-KAPPA-B INHIBITOR ALPHA"/>
    <property type="match status" value="1"/>
</dbReference>
<dbReference type="GO" id="GO:0005829">
    <property type="term" value="C:cytosol"/>
    <property type="evidence" value="ECO:0007669"/>
    <property type="project" value="TreeGrafter"/>
</dbReference>
<evidence type="ECO:0000313" key="4">
    <source>
        <dbReference type="EMBL" id="ETO01104.1"/>
    </source>
</evidence>
<feature type="repeat" description="ANK" evidence="3">
    <location>
        <begin position="136"/>
        <end position="168"/>
    </location>
</feature>
<dbReference type="EMBL" id="ASPP01039212">
    <property type="protein sequence ID" value="ETO01104.1"/>
    <property type="molecule type" value="Genomic_DNA"/>
</dbReference>
<dbReference type="PROSITE" id="PS50088">
    <property type="entry name" value="ANK_REPEAT"/>
    <property type="match status" value="1"/>
</dbReference>
<dbReference type="PROSITE" id="PS50297">
    <property type="entry name" value="ANK_REP_REGION"/>
    <property type="match status" value="1"/>
</dbReference>
<comment type="caution">
    <text evidence="4">The sequence shown here is derived from an EMBL/GenBank/DDBJ whole genome shotgun (WGS) entry which is preliminary data.</text>
</comment>
<dbReference type="OrthoDB" id="188462at2759"/>
<dbReference type="InterPro" id="IPR002110">
    <property type="entry name" value="Ankyrin_rpt"/>
</dbReference>
<dbReference type="Pfam" id="PF12796">
    <property type="entry name" value="Ank_2"/>
    <property type="match status" value="1"/>
</dbReference>
<keyword evidence="5" id="KW-1185">Reference proteome</keyword>
<proteinExistence type="predicted"/>
<dbReference type="PANTHER" id="PTHR46680:SF3">
    <property type="entry name" value="NF-KAPPA-B INHIBITOR CACTUS"/>
    <property type="match status" value="1"/>
</dbReference>
<dbReference type="InterPro" id="IPR051070">
    <property type="entry name" value="NF-kappa-B_inhibitor"/>
</dbReference>
<dbReference type="Gene3D" id="1.25.40.20">
    <property type="entry name" value="Ankyrin repeat-containing domain"/>
    <property type="match status" value="1"/>
</dbReference>
<dbReference type="Proteomes" id="UP000023152">
    <property type="component" value="Unassembled WGS sequence"/>
</dbReference>
<evidence type="ECO:0000256" key="1">
    <source>
        <dbReference type="ARBA" id="ARBA00022737"/>
    </source>
</evidence>
<keyword evidence="1" id="KW-0677">Repeat</keyword>